<comment type="caution">
    <text evidence="8">The sequence shown here is derived from an EMBL/GenBank/DDBJ whole genome shotgun (WGS) entry which is preliminary data.</text>
</comment>
<dbReference type="GO" id="GO:0008270">
    <property type="term" value="F:zinc ion binding"/>
    <property type="evidence" value="ECO:0007669"/>
    <property type="project" value="UniProtKB-KW"/>
</dbReference>
<feature type="domain" description="HAT C-terminal dimerisation" evidence="7">
    <location>
        <begin position="666"/>
        <end position="733"/>
    </location>
</feature>
<keyword evidence="5" id="KW-0539">Nucleus</keyword>
<evidence type="ECO:0000256" key="2">
    <source>
        <dbReference type="ARBA" id="ARBA00022723"/>
    </source>
</evidence>
<dbReference type="GeneID" id="28858834"/>
<keyword evidence="3" id="KW-0863">Zinc-finger</keyword>
<evidence type="ECO:0000256" key="4">
    <source>
        <dbReference type="ARBA" id="ARBA00022833"/>
    </source>
</evidence>
<dbReference type="Gene3D" id="3.40.50.720">
    <property type="entry name" value="NAD(P)-binding Rossmann-like Domain"/>
    <property type="match status" value="1"/>
</dbReference>
<dbReference type="SUPFAM" id="SSF53098">
    <property type="entry name" value="Ribonuclease H-like"/>
    <property type="match status" value="2"/>
</dbReference>
<name>A0A179EY65_METCM</name>
<gene>
    <name evidence="8" type="ORF">VFPPC_17091</name>
</gene>
<dbReference type="RefSeq" id="XP_018136061.2">
    <property type="nucleotide sequence ID" value="XM_018294840.2"/>
</dbReference>
<evidence type="ECO:0000313" key="9">
    <source>
        <dbReference type="Proteomes" id="UP000078397"/>
    </source>
</evidence>
<dbReference type="InterPro" id="IPR002347">
    <property type="entry name" value="SDR_fam"/>
</dbReference>
<protein>
    <submittedName>
        <fullName evidence="8">Transposase-like protein</fullName>
    </submittedName>
</protein>
<evidence type="ECO:0000256" key="1">
    <source>
        <dbReference type="ARBA" id="ARBA00004123"/>
    </source>
</evidence>
<feature type="compositionally biased region" description="Basic and acidic residues" evidence="6">
    <location>
        <begin position="612"/>
        <end position="622"/>
    </location>
</feature>
<dbReference type="SUPFAM" id="SSF51735">
    <property type="entry name" value="NAD(P)-binding Rossmann-fold domains"/>
    <property type="match status" value="1"/>
</dbReference>
<dbReference type="InterPro" id="IPR008906">
    <property type="entry name" value="HATC_C_dom"/>
</dbReference>
<dbReference type="GO" id="GO:0005634">
    <property type="term" value="C:nucleus"/>
    <property type="evidence" value="ECO:0007669"/>
    <property type="project" value="UniProtKB-SubCell"/>
</dbReference>
<dbReference type="InterPro" id="IPR052035">
    <property type="entry name" value="ZnF_BED_domain_contain"/>
</dbReference>
<dbReference type="Pfam" id="PF13561">
    <property type="entry name" value="adh_short_C2"/>
    <property type="match status" value="1"/>
</dbReference>
<evidence type="ECO:0000259" key="7">
    <source>
        <dbReference type="Pfam" id="PF05699"/>
    </source>
</evidence>
<keyword evidence="9" id="KW-1185">Reference proteome</keyword>
<feature type="region of interest" description="Disordered" evidence="6">
    <location>
        <begin position="612"/>
        <end position="645"/>
    </location>
</feature>
<accession>A0A179EY65</accession>
<evidence type="ECO:0000313" key="8">
    <source>
        <dbReference type="EMBL" id="OAQ57783.2"/>
    </source>
</evidence>
<sequence length="1523" mass="174449">MPVQSEQQKLLEDRLFRHFKGWTWSERARDTSSWVWDFGYDIQRHGTRKWICKRCIQLNRPSIASFASSGLQNAANHLWREHKIPAPAREKRSTAQLKSDGALEPKQPTIASALKLNVDKPREQTIANCFISRFDKQHFQRMLVELIVSSNQSFSFVENPVLREIFDYLNPSVSIQCANLSGSAIRYKIIQEYNRHKQRVVEVLRNSSGLLHISFDGWTSRNKLALYGIACFFRDEQDRPCKIIIGVPEAHRHFGSTIGGEVLDVLNALGVRREKIGYFTLDNAENNDTAMDVIGAELGFNGRLRRGRCMGHTINLSAKALLFGKNSDAFEQQLSGAEALSDDEYARWRKKGPVGKLHNIVVDVRLTHRLLYLFKEVQREEIDRATTLKLRSKKSLKLIVDNDTRWLSQLYMIRRALRLKTSIELLLIRYKAQWEDENRSKKTGEVTQAKLAKKPRILRDENQLTDKDWEVLYHLEAILTVFETVVKTLEGDGHIRKRKQGWTGSYGNVWDVVLGYELLLNTLEEYKELAAGFPDAEYLRIGINLAWDKMDEYYQRLDETPIYYTAMALHPAYRWDWFDETWSHKPGWVKKAKEMVADVWLSDYAHLEVRTTSSRSDDEPPAKRSRFFNPFEKNSRLPSSTPAHASTIMGDEYQAWQMDREAGDSNVRDPIGYWITKKGRYPRLSRMALDFLTIQPMSAECERLFSAAGKMVSALRTDLDAEIIGICQVLRSWYRAGLIKNLDPLLHSHVETQLDGVYATLSDNELALAQSKWLLDGEDSASEEVIAIKNHGLFVVELDANNGPLNAHWVCRLCDDKGQAVFFAASATTSAADHLRKVFEGSPNAGSDPSTGESDRCKRPRLHYSIVPKAKVNIVRELSVGLIVNADLPFSVFTDPFFEQLVWQLDPHVAGQVPWSRHSMSRHLNDVYNSRKSIIRQELRDALTKIHLGFDLWTSPNRYAIMAITGHFLDRQGCHQTRLLALRRQLGYHSGGNLAVTLLEVVREWEIEDQVGTVVSDNATTNDTCLQHFYQSLDPDLRPTDVRARRMRCYGHVLNLVARAFLYGEDFEAFEAESQVHNLLSRQEEDLRHWRKKGPVGKLHNVVKFIRSSPQRSELFKRVAHENDEMQGFQLAFESTAELEVVMDNNTRWNSTYLMISRALVKQGDLRAFMVHPDVEGNLPQDDVLNADDWRLLGEVKHILEPLYLQTMRTQGWGRGDGHGRLWEVITCMEYLLEHLEDWKLFYNNITEDIVQQDARKTVEYPHGRPNRARQRPARLSDCEVNLPSQQPQERLLPEHASDEYAKPGKPASVSKAEDIGDDHRHYLRLCITNAWQKLNEYYGKLGESPLFSAAIILHPGLGIRYLEINWATEEQLVWVRDAKTGLSRYFDRWYRRSTPPGVCQQPTPRGATALSTVEKRYEESFAKHAAYDASKHGMVGLTKAAALENGDREIRVNSVAPGAIYTPLMQKNWDFVGRAKDAPFDDPSAFKRQGTADETANVIVFLLGSESTFVSGSVYQVDGAWI</sequence>
<keyword evidence="2" id="KW-0479">Metal-binding</keyword>
<dbReference type="Proteomes" id="UP000078397">
    <property type="component" value="Unassembled WGS sequence"/>
</dbReference>
<evidence type="ECO:0000256" key="3">
    <source>
        <dbReference type="ARBA" id="ARBA00022771"/>
    </source>
</evidence>
<feature type="compositionally biased region" description="Basic and acidic residues" evidence="6">
    <location>
        <begin position="1292"/>
        <end position="1303"/>
    </location>
</feature>
<comment type="subcellular location">
    <subcellularLocation>
        <location evidence="1">Nucleus</location>
    </subcellularLocation>
</comment>
<organism evidence="8 9">
    <name type="scientific">Pochonia chlamydosporia 170</name>
    <dbReference type="NCBI Taxonomy" id="1380566"/>
    <lineage>
        <taxon>Eukaryota</taxon>
        <taxon>Fungi</taxon>
        <taxon>Dikarya</taxon>
        <taxon>Ascomycota</taxon>
        <taxon>Pezizomycotina</taxon>
        <taxon>Sordariomycetes</taxon>
        <taxon>Hypocreomycetidae</taxon>
        <taxon>Hypocreales</taxon>
        <taxon>Clavicipitaceae</taxon>
        <taxon>Pochonia</taxon>
    </lineage>
</organism>
<dbReference type="CDD" id="cd05233">
    <property type="entry name" value="SDR_c"/>
    <property type="match status" value="1"/>
</dbReference>
<dbReference type="GO" id="GO:0046983">
    <property type="term" value="F:protein dimerization activity"/>
    <property type="evidence" value="ECO:0007669"/>
    <property type="project" value="InterPro"/>
</dbReference>
<dbReference type="PANTHER" id="PTHR46481">
    <property type="entry name" value="ZINC FINGER BED DOMAIN-CONTAINING PROTEIN 4"/>
    <property type="match status" value="1"/>
</dbReference>
<dbReference type="KEGG" id="pchm:VFPPC_17091"/>
<proteinExistence type="predicted"/>
<dbReference type="EMBL" id="LSBJ02000015">
    <property type="protein sequence ID" value="OAQ57783.2"/>
    <property type="molecule type" value="Genomic_DNA"/>
</dbReference>
<dbReference type="PANTHER" id="PTHR46481:SF10">
    <property type="entry name" value="ZINC FINGER BED DOMAIN-CONTAINING PROTEIN 39"/>
    <property type="match status" value="1"/>
</dbReference>
<dbReference type="OrthoDB" id="5088237at2759"/>
<evidence type="ECO:0000256" key="6">
    <source>
        <dbReference type="SAM" id="MobiDB-lite"/>
    </source>
</evidence>
<dbReference type="InterPro" id="IPR012337">
    <property type="entry name" value="RNaseH-like_sf"/>
</dbReference>
<evidence type="ECO:0000256" key="5">
    <source>
        <dbReference type="ARBA" id="ARBA00023242"/>
    </source>
</evidence>
<dbReference type="Pfam" id="PF05699">
    <property type="entry name" value="Dimer_Tnp_hAT"/>
    <property type="match status" value="1"/>
</dbReference>
<feature type="region of interest" description="Disordered" evidence="6">
    <location>
        <begin position="1257"/>
        <end position="1313"/>
    </location>
</feature>
<dbReference type="PRINTS" id="PR00081">
    <property type="entry name" value="GDHRDH"/>
</dbReference>
<reference evidence="8 9" key="1">
    <citation type="journal article" date="2016" name="PLoS Pathog.">
        <title>Biosynthesis of antibiotic leucinostatins in bio-control fungus Purpureocillium lilacinum and their inhibition on phytophthora revealed by genome mining.</title>
        <authorList>
            <person name="Wang G."/>
            <person name="Liu Z."/>
            <person name="Lin R."/>
            <person name="Li E."/>
            <person name="Mao Z."/>
            <person name="Ling J."/>
            <person name="Yang Y."/>
            <person name="Yin W.B."/>
            <person name="Xie B."/>
        </authorList>
    </citation>
    <scope>NUCLEOTIDE SEQUENCE [LARGE SCALE GENOMIC DNA]</scope>
    <source>
        <strain evidence="8">170</strain>
    </source>
</reference>
<keyword evidence="4" id="KW-0862">Zinc</keyword>
<dbReference type="InterPro" id="IPR036291">
    <property type="entry name" value="NAD(P)-bd_dom_sf"/>
</dbReference>